<dbReference type="InterPro" id="IPR000697">
    <property type="entry name" value="WH1/EVH1_dom"/>
</dbReference>
<name>A7S303_NEMVE</name>
<dbReference type="GO" id="GO:0005643">
    <property type="term" value="C:nuclear pore"/>
    <property type="evidence" value="ECO:0000318"/>
    <property type="project" value="GO_Central"/>
</dbReference>
<keyword evidence="5" id="KW-1185">Reference proteome</keyword>
<proteinExistence type="predicted"/>
<dbReference type="CDD" id="cd13179">
    <property type="entry name" value="RanBD_RanBP1"/>
    <property type="match status" value="1"/>
</dbReference>
<dbReference type="STRING" id="45351.A7S303"/>
<dbReference type="InterPro" id="IPR045256">
    <property type="entry name" value="RanBP1_RanBD"/>
</dbReference>
<evidence type="ECO:0008006" key="6">
    <source>
        <dbReference type="Google" id="ProtNLM"/>
    </source>
</evidence>
<dbReference type="eggNOG" id="KOG0864">
    <property type="taxonomic scope" value="Eukaryota"/>
</dbReference>
<organism evidence="4 5">
    <name type="scientific">Nematostella vectensis</name>
    <name type="common">Starlet sea anemone</name>
    <dbReference type="NCBI Taxonomy" id="45351"/>
    <lineage>
        <taxon>Eukaryota</taxon>
        <taxon>Metazoa</taxon>
        <taxon>Cnidaria</taxon>
        <taxon>Anthozoa</taxon>
        <taxon>Hexacorallia</taxon>
        <taxon>Actiniaria</taxon>
        <taxon>Edwardsiidae</taxon>
        <taxon>Nematostella</taxon>
    </lineage>
</organism>
<sequence length="225" mass="25952">MSEEQGTKDEVAPASPEIHFKPIVNLPKIELKSQEENEEEIFQMRAKLYRYDTAGDENLWKERGVGNVRILKHKLKKHTYRVLMRRDKTLKICANHLIDPEMELKVNCGSDRAWVWSVKADFADEEVKPETLAIKFANAENANKFKDVFQDCQKKIKDATPISDDNESDKLVQELEGLKVKEDETKEGQAEDKSDKTEPTDSEKEVDNTSKDENGKKEEEDIPEK</sequence>
<dbReference type="GO" id="GO:0006913">
    <property type="term" value="P:nucleocytoplasmic transport"/>
    <property type="evidence" value="ECO:0007669"/>
    <property type="project" value="InterPro"/>
</dbReference>
<dbReference type="FunFam" id="2.30.29.30:FF:000136">
    <property type="entry name" value="Ran-specific GTPase-activating protein-like"/>
    <property type="match status" value="1"/>
</dbReference>
<feature type="region of interest" description="Disordered" evidence="1">
    <location>
        <begin position="159"/>
        <end position="225"/>
    </location>
</feature>
<dbReference type="PANTHER" id="PTHR23138">
    <property type="entry name" value="RAN BINDING PROTEIN"/>
    <property type="match status" value="1"/>
</dbReference>
<protein>
    <recommendedName>
        <fullName evidence="6">RanBD1 domain-containing protein</fullName>
    </recommendedName>
</protein>
<dbReference type="PROSITE" id="PS50229">
    <property type="entry name" value="WH1"/>
    <property type="match status" value="1"/>
</dbReference>
<dbReference type="KEGG" id="nve:5513744"/>
<dbReference type="PANTHER" id="PTHR23138:SF94">
    <property type="entry name" value="RAN BINDING PROTEIN 1"/>
    <property type="match status" value="1"/>
</dbReference>
<dbReference type="Proteomes" id="UP000001593">
    <property type="component" value="Unassembled WGS sequence"/>
</dbReference>
<evidence type="ECO:0000259" key="3">
    <source>
        <dbReference type="PROSITE" id="PS50229"/>
    </source>
</evidence>
<dbReference type="SMART" id="SM00160">
    <property type="entry name" value="RanBD"/>
    <property type="match status" value="1"/>
</dbReference>
<dbReference type="InterPro" id="IPR000156">
    <property type="entry name" value="Ran_bind_dom"/>
</dbReference>
<accession>A7S303</accession>
<dbReference type="EMBL" id="DS469571">
    <property type="protein sequence ID" value="EDO41916.1"/>
    <property type="molecule type" value="Genomic_DNA"/>
</dbReference>
<feature type="domain" description="WH1" evidence="3">
    <location>
        <begin position="33"/>
        <end position="156"/>
    </location>
</feature>
<dbReference type="PROSITE" id="PS50196">
    <property type="entry name" value="RANBD1"/>
    <property type="match status" value="1"/>
</dbReference>
<feature type="compositionally biased region" description="Basic and acidic residues" evidence="1">
    <location>
        <begin position="168"/>
        <end position="225"/>
    </location>
</feature>
<reference evidence="4 5" key="1">
    <citation type="journal article" date="2007" name="Science">
        <title>Sea anemone genome reveals ancestral eumetazoan gene repertoire and genomic organization.</title>
        <authorList>
            <person name="Putnam N.H."/>
            <person name="Srivastava M."/>
            <person name="Hellsten U."/>
            <person name="Dirks B."/>
            <person name="Chapman J."/>
            <person name="Salamov A."/>
            <person name="Terry A."/>
            <person name="Shapiro H."/>
            <person name="Lindquist E."/>
            <person name="Kapitonov V.V."/>
            <person name="Jurka J."/>
            <person name="Genikhovich G."/>
            <person name="Grigoriev I.V."/>
            <person name="Lucas S.M."/>
            <person name="Steele R.E."/>
            <person name="Finnerty J.R."/>
            <person name="Technau U."/>
            <person name="Martindale M.Q."/>
            <person name="Rokhsar D.S."/>
        </authorList>
    </citation>
    <scope>NUCLEOTIDE SEQUENCE [LARGE SCALE GENOMIC DNA]</scope>
    <source>
        <strain evidence="5">CH2 X CH6</strain>
    </source>
</reference>
<dbReference type="OrthoDB" id="2357150at2759"/>
<gene>
    <name evidence="4" type="ORF">NEMVEDRAFT_v1g185023</name>
</gene>
<dbReference type="SUPFAM" id="SSF50729">
    <property type="entry name" value="PH domain-like"/>
    <property type="match status" value="1"/>
</dbReference>
<dbReference type="AlphaFoldDB" id="A7S303"/>
<dbReference type="Pfam" id="PF00638">
    <property type="entry name" value="Ran_BP1"/>
    <property type="match status" value="1"/>
</dbReference>
<evidence type="ECO:0000256" key="1">
    <source>
        <dbReference type="SAM" id="MobiDB-lite"/>
    </source>
</evidence>
<dbReference type="GO" id="GO:0005737">
    <property type="term" value="C:cytoplasm"/>
    <property type="evidence" value="ECO:0000318"/>
    <property type="project" value="GO_Central"/>
</dbReference>
<dbReference type="InParanoid" id="A7S303"/>
<dbReference type="InterPro" id="IPR045255">
    <property type="entry name" value="RanBP1-like"/>
</dbReference>
<dbReference type="Gene3D" id="2.30.29.30">
    <property type="entry name" value="Pleckstrin-homology domain (PH domain)/Phosphotyrosine-binding domain (PTB)"/>
    <property type="match status" value="1"/>
</dbReference>
<evidence type="ECO:0000259" key="2">
    <source>
        <dbReference type="PROSITE" id="PS50196"/>
    </source>
</evidence>
<evidence type="ECO:0000313" key="4">
    <source>
        <dbReference type="EMBL" id="EDO41916.1"/>
    </source>
</evidence>
<dbReference type="InterPro" id="IPR011993">
    <property type="entry name" value="PH-like_dom_sf"/>
</dbReference>
<evidence type="ECO:0000313" key="5">
    <source>
        <dbReference type="Proteomes" id="UP000001593"/>
    </source>
</evidence>
<dbReference type="HOGENOM" id="CLU_067861_1_3_1"/>
<dbReference type="OMA" id="CANHLLM"/>
<feature type="domain" description="RanBD1" evidence="2">
    <location>
        <begin position="19"/>
        <end position="158"/>
    </location>
</feature>
<dbReference type="PhylomeDB" id="A7S303"/>